<dbReference type="InterPro" id="IPR019954">
    <property type="entry name" value="Ubiquitin_CS"/>
</dbReference>
<dbReference type="InterPro" id="IPR000626">
    <property type="entry name" value="Ubiquitin-like_dom"/>
</dbReference>
<evidence type="ECO:0000256" key="7">
    <source>
        <dbReference type="ARBA" id="ARBA00023163"/>
    </source>
</evidence>
<feature type="region of interest" description="Disordered" evidence="10">
    <location>
        <begin position="1157"/>
        <end position="1200"/>
    </location>
</feature>
<evidence type="ECO:0000256" key="2">
    <source>
        <dbReference type="ARBA" id="ARBA00012111"/>
    </source>
</evidence>
<dbReference type="InterPro" id="IPR027450">
    <property type="entry name" value="AlkB-like"/>
</dbReference>
<gene>
    <name evidence="13" type="ORF">CTheo_1083</name>
</gene>
<evidence type="ECO:0000256" key="9">
    <source>
        <dbReference type="ARBA" id="ARBA00061569"/>
    </source>
</evidence>
<accession>A0A5N5QW52</accession>
<protein>
    <recommendedName>
        <fullName evidence="2">histone deacetylase</fullName>
        <ecNumber evidence="2">3.5.1.98</ecNumber>
    </recommendedName>
</protein>
<feature type="domain" description="Fe2OG dioxygenase" evidence="12">
    <location>
        <begin position="495"/>
        <end position="621"/>
    </location>
</feature>
<keyword evidence="6" id="KW-0805">Transcription regulation</keyword>
<dbReference type="Pfam" id="PF00240">
    <property type="entry name" value="ubiquitin"/>
    <property type="match status" value="1"/>
</dbReference>
<dbReference type="Gene3D" id="3.10.20.90">
    <property type="entry name" value="Phosphatidylinositol 3-kinase Catalytic Subunit, Chain A, domain 1"/>
    <property type="match status" value="1"/>
</dbReference>
<dbReference type="SUPFAM" id="SSF51197">
    <property type="entry name" value="Clavaminate synthase-like"/>
    <property type="match status" value="1"/>
</dbReference>
<proteinExistence type="inferred from homology"/>
<evidence type="ECO:0000256" key="10">
    <source>
        <dbReference type="SAM" id="MobiDB-lite"/>
    </source>
</evidence>
<keyword evidence="14" id="KW-1185">Reference proteome</keyword>
<dbReference type="InterPro" id="IPR023801">
    <property type="entry name" value="His_deacetylse_dom"/>
</dbReference>
<dbReference type="PROSITE" id="PS00299">
    <property type="entry name" value="UBIQUITIN_1"/>
    <property type="match status" value="1"/>
</dbReference>
<keyword evidence="8" id="KW-0539">Nucleus</keyword>
<feature type="compositionally biased region" description="Basic and acidic residues" evidence="10">
    <location>
        <begin position="1178"/>
        <end position="1192"/>
    </location>
</feature>
<dbReference type="GO" id="GO:0141221">
    <property type="term" value="F:histone deacetylase activity, hydrolytic mechanism"/>
    <property type="evidence" value="ECO:0007669"/>
    <property type="project" value="UniProtKB-EC"/>
</dbReference>
<evidence type="ECO:0000256" key="8">
    <source>
        <dbReference type="ARBA" id="ARBA00023242"/>
    </source>
</evidence>
<dbReference type="PRINTS" id="PR01270">
    <property type="entry name" value="HDASUPER"/>
</dbReference>
<dbReference type="PANTHER" id="PTHR10625:SF2">
    <property type="entry name" value="HISTONE DEACETYLASE"/>
    <property type="match status" value="1"/>
</dbReference>
<dbReference type="PROSITE" id="PS50053">
    <property type="entry name" value="UBIQUITIN_2"/>
    <property type="match status" value="1"/>
</dbReference>
<dbReference type="PROSITE" id="PS51471">
    <property type="entry name" value="FE2OG_OXY"/>
    <property type="match status" value="1"/>
</dbReference>
<evidence type="ECO:0000256" key="4">
    <source>
        <dbReference type="ARBA" id="ARBA00022801"/>
    </source>
</evidence>
<evidence type="ECO:0000256" key="3">
    <source>
        <dbReference type="ARBA" id="ARBA00022491"/>
    </source>
</evidence>
<name>A0A5N5QW52_9AGAM</name>
<keyword evidence="3" id="KW-0678">Repressor</keyword>
<dbReference type="Proteomes" id="UP000383932">
    <property type="component" value="Unassembled WGS sequence"/>
</dbReference>
<dbReference type="InterPro" id="IPR037138">
    <property type="entry name" value="His_deacetylse_dom_sf"/>
</dbReference>
<dbReference type="InterPro" id="IPR000286">
    <property type="entry name" value="HDACs"/>
</dbReference>
<comment type="similarity">
    <text evidence="9">Belongs to the histone deacetylase family. HD Type 1 subfamily.</text>
</comment>
<comment type="subcellular location">
    <subcellularLocation>
        <location evidence="1">Nucleus</location>
    </subcellularLocation>
</comment>
<feature type="domain" description="Ubiquitin-like" evidence="11">
    <location>
        <begin position="629"/>
        <end position="693"/>
    </location>
</feature>
<dbReference type="Gene3D" id="2.60.120.590">
    <property type="entry name" value="Alpha-ketoglutarate-dependent dioxygenase AlkB-like"/>
    <property type="match status" value="1"/>
</dbReference>
<dbReference type="InterPro" id="IPR029071">
    <property type="entry name" value="Ubiquitin-like_domsf"/>
</dbReference>
<dbReference type="FunFam" id="3.40.800.20:FF:000001">
    <property type="entry name" value="Histone deacetylase"/>
    <property type="match status" value="1"/>
</dbReference>
<dbReference type="AlphaFoldDB" id="A0A5N5QW52"/>
<feature type="compositionally biased region" description="Low complexity" evidence="10">
    <location>
        <begin position="438"/>
        <end position="452"/>
    </location>
</feature>
<dbReference type="GO" id="GO:0070210">
    <property type="term" value="C:Rpd3L-Expanded complex"/>
    <property type="evidence" value="ECO:0007669"/>
    <property type="project" value="TreeGrafter"/>
</dbReference>
<dbReference type="SUPFAM" id="SSF54236">
    <property type="entry name" value="Ubiquitin-like"/>
    <property type="match status" value="1"/>
</dbReference>
<evidence type="ECO:0000313" key="14">
    <source>
        <dbReference type="Proteomes" id="UP000383932"/>
    </source>
</evidence>
<dbReference type="InterPro" id="IPR037151">
    <property type="entry name" value="AlkB-like_sf"/>
</dbReference>
<dbReference type="Pfam" id="PF13532">
    <property type="entry name" value="2OG-FeII_Oxy_2"/>
    <property type="match status" value="1"/>
</dbReference>
<keyword evidence="7" id="KW-0804">Transcription</keyword>
<dbReference type="EMBL" id="SSOP01000009">
    <property type="protein sequence ID" value="KAB5595406.1"/>
    <property type="molecule type" value="Genomic_DNA"/>
</dbReference>
<dbReference type="OrthoDB" id="1918432at2759"/>
<evidence type="ECO:0000259" key="11">
    <source>
        <dbReference type="PROSITE" id="PS50053"/>
    </source>
</evidence>
<dbReference type="PRINTS" id="PR01271">
    <property type="entry name" value="HISDACETLASE"/>
</dbReference>
<organism evidence="13 14">
    <name type="scientific">Ceratobasidium theobromae</name>
    <dbReference type="NCBI Taxonomy" id="1582974"/>
    <lineage>
        <taxon>Eukaryota</taxon>
        <taxon>Fungi</taxon>
        <taxon>Dikarya</taxon>
        <taxon>Basidiomycota</taxon>
        <taxon>Agaricomycotina</taxon>
        <taxon>Agaricomycetes</taxon>
        <taxon>Cantharellales</taxon>
        <taxon>Ceratobasidiaceae</taxon>
        <taxon>Ceratobasidium</taxon>
    </lineage>
</organism>
<feature type="region of interest" description="Disordered" evidence="10">
    <location>
        <begin position="438"/>
        <end position="457"/>
    </location>
</feature>
<evidence type="ECO:0000256" key="1">
    <source>
        <dbReference type="ARBA" id="ARBA00004123"/>
    </source>
</evidence>
<sequence length="1271" mass="141914">MSLPKLPPELIYEVLQHVIPRSSHVKQGLKRLEWPCIRNLSLSSHMLREIALNCWFFSLFIQRSSDWQIVEEFSSAGLLKTISRLHIFADALDPLAIRRLPRYEKLRTLSVNMHVRWTEPPENLQRVEQLVPYMPSSLTCLEISCMSPTQCRPELLVKVANACPSLERLGFYSAASDCEDCAEEITLPFPIPGWFTSAGDLAHSLAESISKLKQIKSLSLPIHLSHADIYRMHLGGGHPLRRTLDQESSCPRCVEDYGPSTTKNEQTVAQLLAAKVESLRVIYFASWVYGNGKRGVRFIRAANGRNLQYDLVSSYAETQEWDGGRVSPARLASLVNQPPQQGSGTEVIGDIRRSAFQANEELSQKVTRSHEISPTSCPQRGMIAICHAPHIPGLHFYSQLKITEAVESYLLESLEQRGYFARPGVNQVMLFGRPRVSNSESQISESQEQQSNMPKDSSGLPDFLELLVEELKQTLSSPIIPSYVQQKIFDPELGQARQAILNRYNPGEGIKPHIDLPNRFADGIIIVSLGSGIVMDFAHEAKKQAFSAWLPPRSIVVLEGEARWEWTHGIAYRKSDVVDITEVGGDIILGAGQSMQVLPGLQNVVEISRQLRTSITLRWLLAGANVVAVVMLIKVKIELDIELDDKISRIKEKVEEQSGVPPPQQRLIFGGRQMADDKTASEYNITAGSVLHLRHAHLQPDELSHSPSTHFSTQTIPVQLKNQKSSMDEDISLVAPSDTGTKRRVAYYYDNDVGLYSYGGAHPMKPYRMRMTHHLVMAYDMLQQMDVFRPRKAAPSDMTRFHTDEYIDFLSKVSPETVEELTGNGTRFLVGDDNPAWDGLFEFCSISAGGSISAAERLNSGASDIAINWAGGLHHAKKREASGFCYVNDIVLGILELLRHFPRVLYIDIDCHHGDGVEEAFYTTDRVFTCSVHKQVNFFPGTGDVHDRGYGPGRGYTANIPLMNGITDEQYKSVFQPVIRHIIEWYRPGAIVLQCGADSLSGDKLGVFNLSMEGHAACVQFIRSFNIPTILLGGGGYTTKNVARAWTYETACALGIESEISRMLPYTDHLEWYGPRYRLDVESSNMQNDNDGVYLEGVKRKVIEGLRDLPFAPSVGLQEVPRVDVGEAIGLADEEGDDTSDMDEIDLRLSHHVRNAHTVRSSSLSSSGEEQSDSSGDEVGHDSNRSRHDRPSKTNSQAAQKRVFFRRQTELVWNSQSRPGVNVGQQAWDEEDTDPAIRAVENSFVDLGMGRKRRYDVGIMGSWKPGADDSS</sequence>
<dbReference type="InterPro" id="IPR023696">
    <property type="entry name" value="Ureohydrolase_dom_sf"/>
</dbReference>
<dbReference type="SMART" id="SM00213">
    <property type="entry name" value="UBQ"/>
    <property type="match status" value="1"/>
</dbReference>
<dbReference type="SUPFAM" id="SSF52768">
    <property type="entry name" value="Arginase/deacetylase"/>
    <property type="match status" value="1"/>
</dbReference>
<keyword evidence="4" id="KW-0378">Hydrolase</keyword>
<keyword evidence="5" id="KW-0156">Chromatin regulator</keyword>
<dbReference type="PANTHER" id="PTHR10625">
    <property type="entry name" value="HISTONE DEACETYLASE HDAC1-RELATED"/>
    <property type="match status" value="1"/>
</dbReference>
<dbReference type="InterPro" id="IPR005123">
    <property type="entry name" value="Oxoglu/Fe-dep_dioxygenase_dom"/>
</dbReference>
<dbReference type="GO" id="GO:0031507">
    <property type="term" value="P:heterochromatin formation"/>
    <property type="evidence" value="ECO:0007669"/>
    <property type="project" value="TreeGrafter"/>
</dbReference>
<dbReference type="GO" id="GO:0032221">
    <property type="term" value="C:Rpd3S complex"/>
    <property type="evidence" value="ECO:0007669"/>
    <property type="project" value="UniProtKB-ARBA"/>
</dbReference>
<evidence type="ECO:0000256" key="5">
    <source>
        <dbReference type="ARBA" id="ARBA00022853"/>
    </source>
</evidence>
<evidence type="ECO:0000313" key="13">
    <source>
        <dbReference type="EMBL" id="KAB5595406.1"/>
    </source>
</evidence>
<comment type="caution">
    <text evidence="13">The sequence shown here is derived from an EMBL/GenBank/DDBJ whole genome shotgun (WGS) entry which is preliminary data.</text>
</comment>
<dbReference type="Pfam" id="PF00850">
    <property type="entry name" value="Hist_deacetyl"/>
    <property type="match status" value="1"/>
</dbReference>
<evidence type="ECO:0000256" key="6">
    <source>
        <dbReference type="ARBA" id="ARBA00023015"/>
    </source>
</evidence>
<reference evidence="13 14" key="1">
    <citation type="journal article" date="2019" name="Fungal Biol. Biotechnol.">
        <title>Draft genome sequence of fastidious pathogen Ceratobasidium theobromae, which causes vascular-streak dieback in Theobroma cacao.</title>
        <authorList>
            <person name="Ali S.S."/>
            <person name="Asman A."/>
            <person name="Shao J."/>
            <person name="Firmansyah A.P."/>
            <person name="Susilo A.W."/>
            <person name="Rosmana A."/>
            <person name="McMahon P."/>
            <person name="Junaid M."/>
            <person name="Guest D."/>
            <person name="Kheng T.Y."/>
            <person name="Meinhardt L.W."/>
            <person name="Bailey B.A."/>
        </authorList>
    </citation>
    <scope>NUCLEOTIDE SEQUENCE [LARGE SCALE GENOMIC DNA]</scope>
    <source>
        <strain evidence="13 14">CT2</strain>
    </source>
</reference>
<dbReference type="EC" id="3.5.1.98" evidence="2"/>
<evidence type="ECO:0000259" key="12">
    <source>
        <dbReference type="PROSITE" id="PS51471"/>
    </source>
</evidence>
<dbReference type="InterPro" id="IPR003084">
    <property type="entry name" value="HDAC_I/II"/>
</dbReference>
<dbReference type="Gene3D" id="3.40.800.20">
    <property type="entry name" value="Histone deacetylase domain"/>
    <property type="match status" value="1"/>
</dbReference>